<reference evidence="2" key="2">
    <citation type="journal article" date="2020" name="Nat. Commun.">
        <title>Large-scale genome sequencing of mycorrhizal fungi provides insights into the early evolution of symbiotic traits.</title>
        <authorList>
            <person name="Miyauchi S."/>
            <person name="Kiss E."/>
            <person name="Kuo A."/>
            <person name="Drula E."/>
            <person name="Kohler A."/>
            <person name="Sanchez-Garcia M."/>
            <person name="Morin E."/>
            <person name="Andreopoulos B."/>
            <person name="Barry K.W."/>
            <person name="Bonito G."/>
            <person name="Buee M."/>
            <person name="Carver A."/>
            <person name="Chen C."/>
            <person name="Cichocki N."/>
            <person name="Clum A."/>
            <person name="Culley D."/>
            <person name="Crous P.W."/>
            <person name="Fauchery L."/>
            <person name="Girlanda M."/>
            <person name="Hayes R.D."/>
            <person name="Keri Z."/>
            <person name="LaButti K."/>
            <person name="Lipzen A."/>
            <person name="Lombard V."/>
            <person name="Magnuson J."/>
            <person name="Maillard F."/>
            <person name="Murat C."/>
            <person name="Nolan M."/>
            <person name="Ohm R.A."/>
            <person name="Pangilinan J."/>
            <person name="Pereira M.F."/>
            <person name="Perotto S."/>
            <person name="Peter M."/>
            <person name="Pfister S."/>
            <person name="Riley R."/>
            <person name="Sitrit Y."/>
            <person name="Stielow J.B."/>
            <person name="Szollosi G."/>
            <person name="Zifcakova L."/>
            <person name="Stursova M."/>
            <person name="Spatafora J.W."/>
            <person name="Tedersoo L."/>
            <person name="Vaario L.M."/>
            <person name="Yamada A."/>
            <person name="Yan M."/>
            <person name="Wang P."/>
            <person name="Xu J."/>
            <person name="Bruns T."/>
            <person name="Baldrian P."/>
            <person name="Vilgalys R."/>
            <person name="Dunand C."/>
            <person name="Henrissat B."/>
            <person name="Grigoriev I.V."/>
            <person name="Hibbett D."/>
            <person name="Nagy L.G."/>
            <person name="Martin F.M."/>
        </authorList>
    </citation>
    <scope>NUCLEOTIDE SEQUENCE</scope>
    <source>
        <strain evidence="2">BED1</strain>
    </source>
</reference>
<evidence type="ECO:0000259" key="1">
    <source>
        <dbReference type="Pfam" id="PF09994"/>
    </source>
</evidence>
<dbReference type="InterPro" id="IPR029058">
    <property type="entry name" value="AB_hydrolase_fold"/>
</dbReference>
<organism evidence="2 3">
    <name type="scientific">Boletus edulis BED1</name>
    <dbReference type="NCBI Taxonomy" id="1328754"/>
    <lineage>
        <taxon>Eukaryota</taxon>
        <taxon>Fungi</taxon>
        <taxon>Dikarya</taxon>
        <taxon>Basidiomycota</taxon>
        <taxon>Agaricomycotina</taxon>
        <taxon>Agaricomycetes</taxon>
        <taxon>Agaricomycetidae</taxon>
        <taxon>Boletales</taxon>
        <taxon>Boletineae</taxon>
        <taxon>Boletaceae</taxon>
        <taxon>Boletoideae</taxon>
        <taxon>Boletus</taxon>
    </lineage>
</organism>
<reference evidence="2" key="1">
    <citation type="submission" date="2019-10" db="EMBL/GenBank/DDBJ databases">
        <authorList>
            <consortium name="DOE Joint Genome Institute"/>
            <person name="Kuo A."/>
            <person name="Miyauchi S."/>
            <person name="Kiss E."/>
            <person name="Drula E."/>
            <person name="Kohler A."/>
            <person name="Sanchez-Garcia M."/>
            <person name="Andreopoulos B."/>
            <person name="Barry K.W."/>
            <person name="Bonito G."/>
            <person name="Buee M."/>
            <person name="Carver A."/>
            <person name="Chen C."/>
            <person name="Cichocki N."/>
            <person name="Clum A."/>
            <person name="Culley D."/>
            <person name="Crous P.W."/>
            <person name="Fauchery L."/>
            <person name="Girlanda M."/>
            <person name="Hayes R."/>
            <person name="Keri Z."/>
            <person name="LaButti K."/>
            <person name="Lipzen A."/>
            <person name="Lombard V."/>
            <person name="Magnuson J."/>
            <person name="Maillard F."/>
            <person name="Morin E."/>
            <person name="Murat C."/>
            <person name="Nolan M."/>
            <person name="Ohm R."/>
            <person name="Pangilinan J."/>
            <person name="Pereira M."/>
            <person name="Perotto S."/>
            <person name="Peter M."/>
            <person name="Riley R."/>
            <person name="Sitrit Y."/>
            <person name="Stielow B."/>
            <person name="Szollosi G."/>
            <person name="Zifcakova L."/>
            <person name="Stursova M."/>
            <person name="Spatafora J.W."/>
            <person name="Tedersoo L."/>
            <person name="Vaario L.-M."/>
            <person name="Yamada A."/>
            <person name="Yan M."/>
            <person name="Wang P."/>
            <person name="Xu J."/>
            <person name="Bruns T."/>
            <person name="Baldrian P."/>
            <person name="Vilgalys R."/>
            <person name="Henrissat B."/>
            <person name="Grigoriev I.V."/>
            <person name="Hibbett D."/>
            <person name="Nagy L.G."/>
            <person name="Martin F.M."/>
        </authorList>
    </citation>
    <scope>NUCLEOTIDE SEQUENCE</scope>
    <source>
        <strain evidence="2">BED1</strain>
    </source>
</reference>
<dbReference type="Proteomes" id="UP001194468">
    <property type="component" value="Unassembled WGS sequence"/>
</dbReference>
<proteinExistence type="predicted"/>
<dbReference type="InterPro" id="IPR018712">
    <property type="entry name" value="Tle1-like_cat"/>
</dbReference>
<evidence type="ECO:0000313" key="3">
    <source>
        <dbReference type="Proteomes" id="UP001194468"/>
    </source>
</evidence>
<dbReference type="SUPFAM" id="SSF53474">
    <property type="entry name" value="alpha/beta-Hydrolases"/>
    <property type="match status" value="1"/>
</dbReference>
<keyword evidence="3" id="KW-1185">Reference proteome</keyword>
<dbReference type="PANTHER" id="PTHR33840">
    <property type="match status" value="1"/>
</dbReference>
<dbReference type="EMBL" id="WHUW01000006">
    <property type="protein sequence ID" value="KAF8445047.1"/>
    <property type="molecule type" value="Genomic_DNA"/>
</dbReference>
<protein>
    <recommendedName>
        <fullName evidence="1">T6SS Phospholipase effector Tle1-like catalytic domain-containing protein</fullName>
    </recommendedName>
</protein>
<dbReference type="AlphaFoldDB" id="A0AAD4C0N7"/>
<accession>A0AAD4C0N7</accession>
<feature type="domain" description="T6SS Phospholipase effector Tle1-like catalytic" evidence="1">
    <location>
        <begin position="31"/>
        <end position="290"/>
    </location>
</feature>
<sequence>MSDIQHTVPTTRSSSSLRCVVCNAKQKDSTKNLVVCIDGTSDQFGPNNTNVVKLFAKIDLESTHPEQFAFYSSVIGTRSESLHALGRMQRAVYDKLGMAVVRDMRENVKDAYGWLAQMYREGDQIYLFGFSQGAYQVRVLAGIIHEVGLMKEATMKDQIGKAYDCYEAIHQGKSTAMRTVREFKNTFCWEDVRVHFVGVWDTVSSVGLIGDGLLPTSSSAAHTCHFRHALALDELRVKFMPEYFHQTNSPMNLSGRRREIIDVKEVWFAGSHSDVWFRNAGHVSLLWMRREAAANGLVLKSTDIVWLPDDLDSGVRNSMTPIWRALEYLPIRHQVSFSGSGEHAVR</sequence>
<dbReference type="PANTHER" id="PTHR33840:SF1">
    <property type="entry name" value="TLE1 PHOSPHOLIPASE DOMAIN-CONTAINING PROTEIN"/>
    <property type="match status" value="1"/>
</dbReference>
<gene>
    <name evidence="2" type="ORF">L210DRAFT_3393720</name>
</gene>
<dbReference type="Pfam" id="PF09994">
    <property type="entry name" value="T6SS_Tle1-like_cat"/>
    <property type="match status" value="1"/>
</dbReference>
<comment type="caution">
    <text evidence="2">The sequence shown here is derived from an EMBL/GenBank/DDBJ whole genome shotgun (WGS) entry which is preliminary data.</text>
</comment>
<name>A0AAD4C0N7_BOLED</name>
<evidence type="ECO:0000313" key="2">
    <source>
        <dbReference type="EMBL" id="KAF8445047.1"/>
    </source>
</evidence>